<dbReference type="AlphaFoldDB" id="A0A212CJB2"/>
<dbReference type="OrthoDB" id="677315at2759"/>
<organism evidence="1 2">
    <name type="scientific">Cervus elaphus hippelaphus</name>
    <name type="common">European red deer</name>
    <dbReference type="NCBI Taxonomy" id="46360"/>
    <lineage>
        <taxon>Eukaryota</taxon>
        <taxon>Metazoa</taxon>
        <taxon>Chordata</taxon>
        <taxon>Craniata</taxon>
        <taxon>Vertebrata</taxon>
        <taxon>Euteleostomi</taxon>
        <taxon>Mammalia</taxon>
        <taxon>Eutheria</taxon>
        <taxon>Laurasiatheria</taxon>
        <taxon>Artiodactyla</taxon>
        <taxon>Ruminantia</taxon>
        <taxon>Pecora</taxon>
        <taxon>Cervidae</taxon>
        <taxon>Cervinae</taxon>
        <taxon>Cervus</taxon>
    </lineage>
</organism>
<sequence>MLLPKRPIPLVPLRGAWPLWIPMTRHCLTHGHELVPCKKPVPVSRSEAPFCCPLHFKLPQMYEPELWVMIIWSKKLLKAQRTFWATCRWLEMGADHRDLQILRKPLQPLPQSGVATAHGKPEPTR</sequence>
<comment type="caution">
    <text evidence="1">The sequence shown here is derived from an EMBL/GenBank/DDBJ whole genome shotgun (WGS) entry which is preliminary data.</text>
</comment>
<protein>
    <submittedName>
        <fullName evidence="1">Uncharacterized protein</fullName>
    </submittedName>
</protein>
<dbReference type="EMBL" id="MKHE01000019">
    <property type="protein sequence ID" value="OWK06109.1"/>
    <property type="molecule type" value="Genomic_DNA"/>
</dbReference>
<accession>A0A212CJB2</accession>
<evidence type="ECO:0000313" key="2">
    <source>
        <dbReference type="Proteomes" id="UP000242450"/>
    </source>
</evidence>
<dbReference type="Proteomes" id="UP000242450">
    <property type="component" value="Chromosome 19"/>
</dbReference>
<keyword evidence="2" id="KW-1185">Reference proteome</keyword>
<proteinExistence type="predicted"/>
<gene>
    <name evidence="1" type="ORF">Celaphus_00012939</name>
</gene>
<feature type="non-terminal residue" evidence="1">
    <location>
        <position position="125"/>
    </location>
</feature>
<reference evidence="1 2" key="1">
    <citation type="journal article" date="2018" name="Mol. Genet. Genomics">
        <title>The red deer Cervus elaphus genome CerEla1.0: sequencing, annotating, genes, and chromosomes.</title>
        <authorList>
            <person name="Bana N.A."/>
            <person name="Nyiri A."/>
            <person name="Nagy J."/>
            <person name="Frank K."/>
            <person name="Nagy T."/>
            <person name="Steger V."/>
            <person name="Schiller M."/>
            <person name="Lakatos P."/>
            <person name="Sugar L."/>
            <person name="Horn P."/>
            <person name="Barta E."/>
            <person name="Orosz L."/>
        </authorList>
    </citation>
    <scope>NUCLEOTIDE SEQUENCE [LARGE SCALE GENOMIC DNA]</scope>
    <source>
        <strain evidence="1">Hungarian</strain>
    </source>
</reference>
<evidence type="ECO:0000313" key="1">
    <source>
        <dbReference type="EMBL" id="OWK06109.1"/>
    </source>
</evidence>
<name>A0A212CJB2_CEREH</name>